<feature type="binding site" evidence="5">
    <location>
        <position position="83"/>
    </location>
    <ligand>
        <name>5-phospho-alpha-D-ribose 1-diphosphate</name>
        <dbReference type="ChEBI" id="CHEBI:58017"/>
    </ligand>
</feature>
<feature type="binding site" evidence="5">
    <location>
        <begin position="86"/>
        <end position="87"/>
    </location>
    <ligand>
        <name>5-phospho-alpha-D-ribose 1-diphosphate</name>
        <dbReference type="ChEBI" id="CHEBI:58017"/>
    </ligand>
</feature>
<gene>
    <name evidence="5" type="primary">trpD</name>
    <name evidence="8" type="ORF">GSD1FS_0182</name>
</gene>
<dbReference type="Gene3D" id="1.20.970.10">
    <property type="entry name" value="Transferase, Pyrimidine Nucleoside Phosphorylase, Chain C"/>
    <property type="match status" value="1"/>
</dbReference>
<comment type="pathway">
    <text evidence="5">Amino-acid biosynthesis; L-tryptophan biosynthesis; L-tryptophan from chorismate: step 2/5.</text>
</comment>
<protein>
    <recommendedName>
        <fullName evidence="5">Anthranilate phosphoribosyltransferase</fullName>
        <ecNumber evidence="5">2.4.2.18</ecNumber>
    </recommendedName>
</protein>
<keyword evidence="5" id="KW-0479">Metal-binding</keyword>
<dbReference type="GO" id="GO:0000162">
    <property type="term" value="P:L-tryptophan biosynthetic process"/>
    <property type="evidence" value="ECO:0007669"/>
    <property type="project" value="UniProtKB-UniRule"/>
</dbReference>
<keyword evidence="1 5" id="KW-0328">Glycosyltransferase</keyword>
<dbReference type="Pfam" id="PF00591">
    <property type="entry name" value="Glycos_transf_3"/>
    <property type="match status" value="1"/>
</dbReference>
<keyword evidence="3 5" id="KW-0822">Tryptophan biosynthesis</keyword>
<feature type="binding site" evidence="5">
    <location>
        <begin position="111"/>
        <end position="119"/>
    </location>
    <ligand>
        <name>5-phospho-alpha-D-ribose 1-diphosphate</name>
        <dbReference type="ChEBI" id="CHEBI:58017"/>
    </ligand>
</feature>
<dbReference type="AlphaFoldDB" id="A0A7K1J2M0"/>
<evidence type="ECO:0000256" key="5">
    <source>
        <dbReference type="HAMAP-Rule" id="MF_00211"/>
    </source>
</evidence>
<feature type="binding site" evidence="5">
    <location>
        <position position="83"/>
    </location>
    <ligand>
        <name>anthranilate</name>
        <dbReference type="ChEBI" id="CHEBI:16567"/>
        <label>1</label>
    </ligand>
</feature>
<dbReference type="NCBIfam" id="TIGR01245">
    <property type="entry name" value="trpD"/>
    <property type="match status" value="1"/>
</dbReference>
<dbReference type="Proteomes" id="UP000487882">
    <property type="component" value="Unassembled WGS sequence"/>
</dbReference>
<evidence type="ECO:0000313" key="8">
    <source>
        <dbReference type="EMBL" id="MUH58886.1"/>
    </source>
</evidence>
<feature type="binding site" evidence="5">
    <location>
        <position position="114"/>
    </location>
    <ligand>
        <name>anthranilate</name>
        <dbReference type="ChEBI" id="CHEBI:16567"/>
        <label>1</label>
    </ligand>
</feature>
<feature type="domain" description="Glycosyl transferase family 3" evidence="6">
    <location>
        <begin position="77"/>
        <end position="334"/>
    </location>
</feature>
<evidence type="ECO:0000256" key="1">
    <source>
        <dbReference type="ARBA" id="ARBA00022676"/>
    </source>
</evidence>
<keyword evidence="5" id="KW-0460">Magnesium</keyword>
<feature type="binding site" evidence="5">
    <location>
        <position position="123"/>
    </location>
    <ligand>
        <name>5-phospho-alpha-D-ribose 1-diphosphate</name>
        <dbReference type="ChEBI" id="CHEBI:58017"/>
    </ligand>
</feature>
<keyword evidence="2 5" id="KW-0808">Transferase</keyword>
<feature type="binding site" evidence="5">
    <location>
        <begin position="93"/>
        <end position="96"/>
    </location>
    <ligand>
        <name>5-phospho-alpha-D-ribose 1-diphosphate</name>
        <dbReference type="ChEBI" id="CHEBI:58017"/>
    </ligand>
</feature>
<keyword evidence="4 5" id="KW-0057">Aromatic amino acid biosynthesis</keyword>
<evidence type="ECO:0000256" key="2">
    <source>
        <dbReference type="ARBA" id="ARBA00022679"/>
    </source>
</evidence>
<dbReference type="HAMAP" id="MF_00211">
    <property type="entry name" value="TrpD"/>
    <property type="match status" value="1"/>
</dbReference>
<dbReference type="Gene3D" id="3.40.1030.10">
    <property type="entry name" value="Nucleoside phosphorylase/phosphoribosyltransferase catalytic domain"/>
    <property type="match status" value="1"/>
</dbReference>
<keyword evidence="9" id="KW-1185">Reference proteome</keyword>
<feature type="binding site" evidence="5">
    <location>
        <position position="169"/>
    </location>
    <ligand>
        <name>anthranilate</name>
        <dbReference type="ChEBI" id="CHEBI:16567"/>
        <label>2</label>
    </ligand>
</feature>
<dbReference type="InterPro" id="IPR017459">
    <property type="entry name" value="Glycosyl_Trfase_fam3_N_dom"/>
</dbReference>
<dbReference type="InterPro" id="IPR035902">
    <property type="entry name" value="Nuc_phospho_transferase"/>
</dbReference>
<evidence type="ECO:0000256" key="3">
    <source>
        <dbReference type="ARBA" id="ARBA00022822"/>
    </source>
</evidence>
<name>A0A7K1J2M0_9BIFI</name>
<dbReference type="GO" id="GO:0004048">
    <property type="term" value="F:anthranilate phosphoribosyltransferase activity"/>
    <property type="evidence" value="ECO:0007669"/>
    <property type="project" value="UniProtKB-UniRule"/>
</dbReference>
<dbReference type="GO" id="GO:0000287">
    <property type="term" value="F:magnesium ion binding"/>
    <property type="evidence" value="ECO:0007669"/>
    <property type="project" value="UniProtKB-UniRule"/>
</dbReference>
<feature type="binding site" evidence="5">
    <location>
        <position position="228"/>
    </location>
    <ligand>
        <name>Mg(2+)</name>
        <dbReference type="ChEBI" id="CHEBI:18420"/>
        <label>1</label>
    </ligand>
</feature>
<comment type="subunit">
    <text evidence="5">Homodimer.</text>
</comment>
<dbReference type="InterPro" id="IPR036320">
    <property type="entry name" value="Glycosyl_Trfase_fam3_N_dom_sf"/>
</dbReference>
<accession>A0A7K1J2M0</accession>
<dbReference type="PANTHER" id="PTHR43285">
    <property type="entry name" value="ANTHRANILATE PHOSPHORIBOSYLTRANSFERASE"/>
    <property type="match status" value="1"/>
</dbReference>
<feature type="domain" description="Glycosyl transferase family 3 N-terminal" evidence="7">
    <location>
        <begin position="7"/>
        <end position="69"/>
    </location>
</feature>
<dbReference type="PANTHER" id="PTHR43285:SF2">
    <property type="entry name" value="ANTHRANILATE PHOSPHORIBOSYLTRANSFERASE"/>
    <property type="match status" value="1"/>
</dbReference>
<comment type="similarity">
    <text evidence="5">Belongs to the anthranilate phosphoribosyltransferase family.</text>
</comment>
<dbReference type="RefSeq" id="WP_155587970.1">
    <property type="nucleotide sequence ID" value="NZ_WNLP01000001.1"/>
</dbReference>
<comment type="catalytic activity">
    <reaction evidence="5">
        <text>N-(5-phospho-beta-D-ribosyl)anthranilate + diphosphate = 5-phospho-alpha-D-ribose 1-diphosphate + anthranilate</text>
        <dbReference type="Rhea" id="RHEA:11768"/>
        <dbReference type="ChEBI" id="CHEBI:16567"/>
        <dbReference type="ChEBI" id="CHEBI:18277"/>
        <dbReference type="ChEBI" id="CHEBI:33019"/>
        <dbReference type="ChEBI" id="CHEBI:58017"/>
        <dbReference type="EC" id="2.4.2.18"/>
    </reaction>
</comment>
<evidence type="ECO:0000313" key="9">
    <source>
        <dbReference type="Proteomes" id="UP000487882"/>
    </source>
</evidence>
<comment type="caution">
    <text evidence="8">The sequence shown here is derived from an EMBL/GenBank/DDBJ whole genome shotgun (WGS) entry which is preliminary data.</text>
</comment>
<proteinExistence type="inferred from homology"/>
<dbReference type="InterPro" id="IPR000312">
    <property type="entry name" value="Glycosyl_Trfase_fam3"/>
</dbReference>
<comment type="function">
    <text evidence="5">Catalyzes the transfer of the phosphoribosyl group of 5-phosphorylribose-1-pyrophosphate (PRPP) to anthranilate to yield N-(5'-phosphoribosyl)-anthranilate (PRA).</text>
</comment>
<comment type="caution">
    <text evidence="5">Lacks conserved residue(s) required for the propagation of feature annotation.</text>
</comment>
<dbReference type="UniPathway" id="UPA00035">
    <property type="reaction ID" value="UER00041"/>
</dbReference>
<sequence>MAELTWKSILTKLVQGEHLNAEESEWFVDDLMKGNANPASVGAVLATQQQLGLTAPEIAGAAKAMVSHAVPLRVEGECTDIVGTGGDGAHTVNLSTMGAVTAAASGVTIVKHGNRAASSKCGAADCLEALGLPLDLKPEAVAQVANEVGITFAFAKTFHPAMRFVGPVRAALGVPCVFNVLGPLTNPAKPQHMAIGCANRAISPLMAQVYASNGQSGMVYTSNEGLDEMAPTGPISVWEFKDGNVTETDFNPIDELGLAPVTVDDLRGGEPDYNAQAARDFFAGNDVPFRSTALLNAASAIVADGHQVPADGTLAERFATAYKIAEETVDSGRAAKLLDEWIAVARRHA</sequence>
<dbReference type="EMBL" id="WNLP01000001">
    <property type="protein sequence ID" value="MUH58886.1"/>
    <property type="molecule type" value="Genomic_DNA"/>
</dbReference>
<evidence type="ECO:0000259" key="6">
    <source>
        <dbReference type="Pfam" id="PF00591"/>
    </source>
</evidence>
<keyword evidence="5" id="KW-0028">Amino-acid biosynthesis</keyword>
<dbReference type="Pfam" id="PF02885">
    <property type="entry name" value="Glycos_trans_3N"/>
    <property type="match status" value="1"/>
</dbReference>
<dbReference type="InterPro" id="IPR005940">
    <property type="entry name" value="Anthranilate_Pribosyl_Tfrase"/>
</dbReference>
<dbReference type="SUPFAM" id="SSF52418">
    <property type="entry name" value="Nucleoside phosphorylase/phosphoribosyltransferase catalytic domain"/>
    <property type="match status" value="1"/>
</dbReference>
<dbReference type="EC" id="2.4.2.18" evidence="5"/>
<feature type="binding site" evidence="5">
    <location>
        <position position="228"/>
    </location>
    <ligand>
        <name>Mg(2+)</name>
        <dbReference type="ChEBI" id="CHEBI:18420"/>
        <label>2</label>
    </ligand>
</feature>
<feature type="binding site" evidence="5">
    <location>
        <position position="91"/>
    </location>
    <ligand>
        <name>5-phospho-alpha-D-ribose 1-diphosphate</name>
        <dbReference type="ChEBI" id="CHEBI:58017"/>
    </ligand>
</feature>
<feature type="binding site" evidence="5">
    <location>
        <position position="95"/>
    </location>
    <ligand>
        <name>Mg(2+)</name>
        <dbReference type="ChEBI" id="CHEBI:18420"/>
        <label>1</label>
    </ligand>
</feature>
<evidence type="ECO:0000256" key="4">
    <source>
        <dbReference type="ARBA" id="ARBA00023141"/>
    </source>
</evidence>
<comment type="cofactor">
    <cofactor evidence="5">
        <name>Mg(2+)</name>
        <dbReference type="ChEBI" id="CHEBI:18420"/>
    </cofactor>
    <text evidence="5">Binds 2 magnesium ions per monomer.</text>
</comment>
<dbReference type="GO" id="GO:0005829">
    <property type="term" value="C:cytosol"/>
    <property type="evidence" value="ECO:0007669"/>
    <property type="project" value="TreeGrafter"/>
</dbReference>
<organism evidence="8 9">
    <name type="scientific">Bifidobacterium canis</name>
    <dbReference type="NCBI Taxonomy" id="2610880"/>
    <lineage>
        <taxon>Bacteria</taxon>
        <taxon>Bacillati</taxon>
        <taxon>Actinomycetota</taxon>
        <taxon>Actinomycetes</taxon>
        <taxon>Bifidobacteriales</taxon>
        <taxon>Bifidobacteriaceae</taxon>
        <taxon>Bifidobacterium</taxon>
    </lineage>
</organism>
<feature type="binding site" evidence="5">
    <location>
        <position position="227"/>
    </location>
    <ligand>
        <name>Mg(2+)</name>
        <dbReference type="ChEBI" id="CHEBI:18420"/>
        <label>2</label>
    </ligand>
</feature>
<dbReference type="SUPFAM" id="SSF47648">
    <property type="entry name" value="Nucleoside phosphorylase/phosphoribosyltransferase N-terminal domain"/>
    <property type="match status" value="1"/>
</dbReference>
<evidence type="ECO:0000259" key="7">
    <source>
        <dbReference type="Pfam" id="PF02885"/>
    </source>
</evidence>
<reference evidence="8 9" key="1">
    <citation type="submission" date="2019-09" db="EMBL/GenBank/DDBJ databases">
        <title>Bifidobacterium canis sp. nov., isolated from the digestive tract of German Shepherd dog puppy.</title>
        <authorList>
            <person name="Bunesova V."/>
        </authorList>
    </citation>
    <scope>NUCLEOTIDE SEQUENCE [LARGE SCALE GENOMIC DNA]</scope>
    <source>
        <strain evidence="8 9">GSD1FS</strain>
    </source>
</reference>